<dbReference type="VEuPathDB" id="FungiDB:EYZ11_011642"/>
<dbReference type="EMBL" id="SOSA01000743">
    <property type="protein sequence ID" value="THC88913.1"/>
    <property type="molecule type" value="Genomic_DNA"/>
</dbReference>
<proteinExistence type="predicted"/>
<organism evidence="1 2">
    <name type="scientific">Aspergillus tanneri</name>
    <dbReference type="NCBI Taxonomy" id="1220188"/>
    <lineage>
        <taxon>Eukaryota</taxon>
        <taxon>Fungi</taxon>
        <taxon>Dikarya</taxon>
        <taxon>Ascomycota</taxon>
        <taxon>Pezizomycotina</taxon>
        <taxon>Eurotiomycetes</taxon>
        <taxon>Eurotiomycetidae</taxon>
        <taxon>Eurotiales</taxon>
        <taxon>Aspergillaceae</taxon>
        <taxon>Aspergillus</taxon>
        <taxon>Aspergillus subgen. Circumdati</taxon>
    </lineage>
</organism>
<dbReference type="STRING" id="1220188.A0A4S3J297"/>
<gene>
    <name evidence="1" type="ORF">EYZ11_011642</name>
</gene>
<evidence type="ECO:0000313" key="1">
    <source>
        <dbReference type="EMBL" id="THC88913.1"/>
    </source>
</evidence>
<accession>A0A4S3J297</accession>
<sequence length="87" mass="9805">MSSSVAASVAGGTGIDMTHSYKYGAYLYYNLGYGGYANILDSTWNWHYQPDFLYNTRAIRYTIYKNDNVASDTTHKSKRNIRAGSDN</sequence>
<dbReference type="Proteomes" id="UP000308092">
    <property type="component" value="Unassembled WGS sequence"/>
</dbReference>
<name>A0A4S3J297_9EURO</name>
<keyword evidence="2" id="KW-1185">Reference proteome</keyword>
<protein>
    <submittedName>
        <fullName evidence="1">Uncharacterized protein</fullName>
    </submittedName>
</protein>
<comment type="caution">
    <text evidence="1">The sequence shown here is derived from an EMBL/GenBank/DDBJ whole genome shotgun (WGS) entry which is preliminary data.</text>
</comment>
<dbReference type="AlphaFoldDB" id="A0A4S3J297"/>
<evidence type="ECO:0000313" key="2">
    <source>
        <dbReference type="Proteomes" id="UP000308092"/>
    </source>
</evidence>
<reference evidence="1 2" key="1">
    <citation type="submission" date="2019-03" db="EMBL/GenBank/DDBJ databases">
        <title>The genome sequence of a newly discovered highly antifungal drug resistant Aspergillus species, Aspergillus tanneri NIH 1004.</title>
        <authorList>
            <person name="Mounaud S."/>
            <person name="Singh I."/>
            <person name="Joardar V."/>
            <person name="Pakala S."/>
            <person name="Pakala S."/>
            <person name="Venepally P."/>
            <person name="Hoover J."/>
            <person name="Nierman W."/>
            <person name="Chung J."/>
            <person name="Losada L."/>
        </authorList>
    </citation>
    <scope>NUCLEOTIDE SEQUENCE [LARGE SCALE GENOMIC DNA]</scope>
    <source>
        <strain evidence="1 2">NIH1004</strain>
    </source>
</reference>